<dbReference type="EMBL" id="LAZR01000632">
    <property type="protein sequence ID" value="KKN62212.1"/>
    <property type="molecule type" value="Genomic_DNA"/>
</dbReference>
<gene>
    <name evidence="2" type="ORF">LCGC14_0514200</name>
</gene>
<dbReference type="Pfam" id="PF11799">
    <property type="entry name" value="IMS_C"/>
    <property type="match status" value="1"/>
</dbReference>
<sequence length="84" mass="9449">MNIKTAWDLSSANLSLLRKRFGVVMEKTARKLRGITCLKMEPESPAKKEICSSRAFGQRVYDLNGLKQAVASYTTRAAEKLRSQ</sequence>
<evidence type="ECO:0000313" key="2">
    <source>
        <dbReference type="EMBL" id="KKN62212.1"/>
    </source>
</evidence>
<comment type="caution">
    <text evidence="2">The sequence shown here is derived from an EMBL/GenBank/DDBJ whole genome shotgun (WGS) entry which is preliminary data.</text>
</comment>
<accession>A0A0F9SIS8</accession>
<dbReference type="InterPro" id="IPR043502">
    <property type="entry name" value="DNA/RNA_pol_sf"/>
</dbReference>
<protein>
    <recommendedName>
        <fullName evidence="1">DNA polymerase Y-family little finger domain-containing protein</fullName>
    </recommendedName>
</protein>
<dbReference type="GO" id="GO:0003684">
    <property type="term" value="F:damaged DNA binding"/>
    <property type="evidence" value="ECO:0007669"/>
    <property type="project" value="InterPro"/>
</dbReference>
<name>A0A0F9SIS8_9ZZZZ</name>
<evidence type="ECO:0000259" key="1">
    <source>
        <dbReference type="Pfam" id="PF11799"/>
    </source>
</evidence>
<organism evidence="2">
    <name type="scientific">marine sediment metagenome</name>
    <dbReference type="NCBI Taxonomy" id="412755"/>
    <lineage>
        <taxon>unclassified sequences</taxon>
        <taxon>metagenomes</taxon>
        <taxon>ecological metagenomes</taxon>
    </lineage>
</organism>
<reference evidence="2" key="1">
    <citation type="journal article" date="2015" name="Nature">
        <title>Complex archaea that bridge the gap between prokaryotes and eukaryotes.</title>
        <authorList>
            <person name="Spang A."/>
            <person name="Saw J.H."/>
            <person name="Jorgensen S.L."/>
            <person name="Zaremba-Niedzwiedzka K."/>
            <person name="Martijn J."/>
            <person name="Lind A.E."/>
            <person name="van Eijk R."/>
            <person name="Schleper C."/>
            <person name="Guy L."/>
            <person name="Ettema T.J."/>
        </authorList>
    </citation>
    <scope>NUCLEOTIDE SEQUENCE</scope>
</reference>
<dbReference type="GO" id="GO:0006281">
    <property type="term" value="P:DNA repair"/>
    <property type="evidence" value="ECO:0007669"/>
    <property type="project" value="InterPro"/>
</dbReference>
<dbReference type="AlphaFoldDB" id="A0A0F9SIS8"/>
<dbReference type="SUPFAM" id="SSF56672">
    <property type="entry name" value="DNA/RNA polymerases"/>
    <property type="match status" value="1"/>
</dbReference>
<proteinExistence type="predicted"/>
<feature type="domain" description="DNA polymerase Y-family little finger" evidence="1">
    <location>
        <begin position="47"/>
        <end position="84"/>
    </location>
</feature>
<dbReference type="InterPro" id="IPR017961">
    <property type="entry name" value="DNA_pol_Y-fam_little_finger"/>
</dbReference>